<dbReference type="Proteomes" id="UP000272942">
    <property type="component" value="Unassembled WGS sequence"/>
</dbReference>
<keyword evidence="1" id="KW-0677">Repeat</keyword>
<organism evidence="9">
    <name type="scientific">Echinostoma caproni</name>
    <dbReference type="NCBI Taxonomy" id="27848"/>
    <lineage>
        <taxon>Eukaryota</taxon>
        <taxon>Metazoa</taxon>
        <taxon>Spiralia</taxon>
        <taxon>Lophotrochozoa</taxon>
        <taxon>Platyhelminthes</taxon>
        <taxon>Trematoda</taxon>
        <taxon>Digenea</taxon>
        <taxon>Plagiorchiida</taxon>
        <taxon>Echinostomata</taxon>
        <taxon>Echinostomatoidea</taxon>
        <taxon>Echinostomatidae</taxon>
        <taxon>Echinostoma</taxon>
    </lineage>
</organism>
<evidence type="ECO:0000256" key="3">
    <source>
        <dbReference type="ARBA" id="ARBA00023123"/>
    </source>
</evidence>
<reference evidence="7 8" key="2">
    <citation type="submission" date="2018-11" db="EMBL/GenBank/DDBJ databases">
        <authorList>
            <consortium name="Pathogen Informatics"/>
        </authorList>
    </citation>
    <scope>NUCLEOTIDE SEQUENCE [LARGE SCALE GENOMIC DNA]</scope>
    <source>
        <strain evidence="7 8">Egypt</strain>
    </source>
</reference>
<feature type="domain" description="EF-hand" evidence="6">
    <location>
        <begin position="93"/>
        <end position="128"/>
    </location>
</feature>
<feature type="domain" description="EF-hand" evidence="6">
    <location>
        <begin position="56"/>
        <end position="91"/>
    </location>
</feature>
<feature type="domain" description="EF-hand" evidence="6">
    <location>
        <begin position="129"/>
        <end position="162"/>
    </location>
</feature>
<keyword evidence="8" id="KW-1185">Reference proteome</keyword>
<dbReference type="InterPro" id="IPR018247">
    <property type="entry name" value="EF_Hand_1_Ca_BS"/>
</dbReference>
<dbReference type="EMBL" id="UZAN01045029">
    <property type="protein sequence ID" value="VDP81934.1"/>
    <property type="molecule type" value="Genomic_DNA"/>
</dbReference>
<keyword evidence="2" id="KW-0106">Calcium</keyword>
<dbReference type="PANTHER" id="PTHR23049">
    <property type="entry name" value="MYOSIN REGULATORY LIGHT CHAIN 2"/>
    <property type="match status" value="1"/>
</dbReference>
<evidence type="ECO:0000256" key="2">
    <source>
        <dbReference type="ARBA" id="ARBA00022837"/>
    </source>
</evidence>
<dbReference type="Pfam" id="PF13499">
    <property type="entry name" value="EF-hand_7"/>
    <property type="match status" value="1"/>
</dbReference>
<evidence type="ECO:0000259" key="6">
    <source>
        <dbReference type="PROSITE" id="PS50222"/>
    </source>
</evidence>
<protein>
    <submittedName>
        <fullName evidence="9">Calmodulin</fullName>
    </submittedName>
</protein>
<dbReference type="WBParaSite" id="ECPE_0000777101-mRNA-1">
    <property type="protein sequence ID" value="ECPE_0000777101-mRNA-1"/>
    <property type="gene ID" value="ECPE_0000777101"/>
</dbReference>
<keyword evidence="3" id="KW-0518">Myosin</keyword>
<dbReference type="PROSITE" id="PS50222">
    <property type="entry name" value="EF_HAND_2"/>
    <property type="match status" value="3"/>
</dbReference>
<keyword evidence="4" id="KW-0505">Motor protein</keyword>
<evidence type="ECO:0000313" key="7">
    <source>
        <dbReference type="EMBL" id="VDP81934.1"/>
    </source>
</evidence>
<proteinExistence type="predicted"/>
<gene>
    <name evidence="7" type="ORF">ECPE_LOCUS7752</name>
</gene>
<dbReference type="InterPro" id="IPR002048">
    <property type="entry name" value="EF_hand_dom"/>
</dbReference>
<dbReference type="GO" id="GO:0016459">
    <property type="term" value="C:myosin complex"/>
    <property type="evidence" value="ECO:0007669"/>
    <property type="project" value="UniProtKB-KW"/>
</dbReference>
<sequence>MLSNNVGDECRTNARVCVEQMALKKLLETKFEWMDRTHDGFLSRKDVEEMVVLHGLPSQTVKEFFEFCDTNGDGKVSREEFNEARKRRLSRKLSGAEIGHLFAKFSPDNQGRLNYDQFKKYIKEQNRGMKDAEIRKMFKLYDKDRNSYLDITEFRELVEEMA</sequence>
<keyword evidence="5" id="KW-0514">Muscle protein</keyword>
<evidence type="ECO:0000313" key="8">
    <source>
        <dbReference type="Proteomes" id="UP000272942"/>
    </source>
</evidence>
<dbReference type="InterPro" id="IPR050403">
    <property type="entry name" value="Myosin_RLC"/>
</dbReference>
<evidence type="ECO:0000256" key="1">
    <source>
        <dbReference type="ARBA" id="ARBA00022737"/>
    </source>
</evidence>
<dbReference type="SUPFAM" id="SSF47473">
    <property type="entry name" value="EF-hand"/>
    <property type="match status" value="1"/>
</dbReference>
<dbReference type="Gene3D" id="1.10.238.10">
    <property type="entry name" value="EF-hand"/>
    <property type="match status" value="2"/>
</dbReference>
<accession>A0A183ALB7</accession>
<dbReference type="SMART" id="SM00054">
    <property type="entry name" value="EFh"/>
    <property type="match status" value="4"/>
</dbReference>
<dbReference type="InterPro" id="IPR011992">
    <property type="entry name" value="EF-hand-dom_pair"/>
</dbReference>
<evidence type="ECO:0000256" key="4">
    <source>
        <dbReference type="ARBA" id="ARBA00023175"/>
    </source>
</evidence>
<dbReference type="Pfam" id="PF00036">
    <property type="entry name" value="EF-hand_1"/>
    <property type="match status" value="1"/>
</dbReference>
<dbReference type="PROSITE" id="PS00018">
    <property type="entry name" value="EF_HAND_1"/>
    <property type="match status" value="1"/>
</dbReference>
<evidence type="ECO:0000313" key="9">
    <source>
        <dbReference type="WBParaSite" id="ECPE_0000777101-mRNA-1"/>
    </source>
</evidence>
<name>A0A183ALB7_9TREM</name>
<dbReference type="OrthoDB" id="6224873at2759"/>
<evidence type="ECO:0000256" key="5">
    <source>
        <dbReference type="ARBA" id="ARBA00023179"/>
    </source>
</evidence>
<reference evidence="9" key="1">
    <citation type="submission" date="2016-06" db="UniProtKB">
        <authorList>
            <consortium name="WormBaseParasite"/>
        </authorList>
    </citation>
    <scope>IDENTIFICATION</scope>
</reference>
<dbReference type="AlphaFoldDB" id="A0A183ALB7"/>
<dbReference type="GO" id="GO:0005509">
    <property type="term" value="F:calcium ion binding"/>
    <property type="evidence" value="ECO:0007669"/>
    <property type="project" value="InterPro"/>
</dbReference>